<dbReference type="Proteomes" id="UP001303946">
    <property type="component" value="Chromosome"/>
</dbReference>
<dbReference type="RefSeq" id="WP_316699073.1">
    <property type="nucleotide sequence ID" value="NZ_CP136336.1"/>
</dbReference>
<accession>A0ABZ0CUK4</accession>
<dbReference type="EMBL" id="CP136336">
    <property type="protein sequence ID" value="WOB06568.1"/>
    <property type="molecule type" value="Genomic_DNA"/>
</dbReference>
<sequence>MNALHFARRLTAYALTSAWLGAHAQAGSAAASAPAADKKPFSLSIRPVVLDSADAAGTALGVDYDLQYSRAIFGRGGKESTGVGEDTVDPDKLPVLSSTFVNARLRGTLASSKEKNPNKLVDLSTDALREWDTNAGFFSLGGVFKFETDQGLDNKQHMFGISGQYSIPMGTLWPGDVGSLMLNYGSVKPTSNDARKAQVGNLDSFRRIEMELTYTLPVNRGKLWKLDFGYRHFQELNPPEAIKASGMDRNRLGIVRARLTPSDPSQKDWYFIQYSRGSLPFDKATERAVKIGWNLQLE</sequence>
<feature type="chain" id="PRO_5045977101" description="Transporter" evidence="1">
    <location>
        <begin position="25"/>
        <end position="298"/>
    </location>
</feature>
<gene>
    <name evidence="2" type="ORF">RXV79_16745</name>
</gene>
<evidence type="ECO:0008006" key="4">
    <source>
        <dbReference type="Google" id="ProtNLM"/>
    </source>
</evidence>
<evidence type="ECO:0000313" key="3">
    <source>
        <dbReference type="Proteomes" id="UP001303946"/>
    </source>
</evidence>
<keyword evidence="1" id="KW-0732">Signal</keyword>
<organism evidence="2 3">
    <name type="scientific">Piscinibacter gummiphilus</name>
    <dbReference type="NCBI Taxonomy" id="946333"/>
    <lineage>
        <taxon>Bacteria</taxon>
        <taxon>Pseudomonadati</taxon>
        <taxon>Pseudomonadota</taxon>
        <taxon>Betaproteobacteria</taxon>
        <taxon>Burkholderiales</taxon>
        <taxon>Sphaerotilaceae</taxon>
        <taxon>Piscinibacter</taxon>
    </lineage>
</organism>
<reference evidence="2 3" key="1">
    <citation type="submission" date="2023-10" db="EMBL/GenBank/DDBJ databases">
        <title>Bacteria for the degradation of biodegradable plastic PBAT(Polybutylene adipate terephthalate).</title>
        <authorList>
            <person name="Weon H.-Y."/>
            <person name="Yeon J."/>
        </authorList>
    </citation>
    <scope>NUCLEOTIDE SEQUENCE [LARGE SCALE GENOMIC DNA]</scope>
    <source>
        <strain evidence="2 3">SBD 7-3</strain>
    </source>
</reference>
<evidence type="ECO:0000313" key="2">
    <source>
        <dbReference type="EMBL" id="WOB06568.1"/>
    </source>
</evidence>
<name>A0ABZ0CUK4_9BURK</name>
<protein>
    <recommendedName>
        <fullName evidence="4">Transporter</fullName>
    </recommendedName>
</protein>
<proteinExistence type="predicted"/>
<keyword evidence="3" id="KW-1185">Reference proteome</keyword>
<evidence type="ECO:0000256" key="1">
    <source>
        <dbReference type="SAM" id="SignalP"/>
    </source>
</evidence>
<feature type="signal peptide" evidence="1">
    <location>
        <begin position="1"/>
        <end position="24"/>
    </location>
</feature>